<evidence type="ECO:0000313" key="1">
    <source>
        <dbReference type="EMBL" id="EEA91188.1"/>
    </source>
</evidence>
<organism evidence="1 2">
    <name type="scientific">Collinsella stercoris DSM 13279</name>
    <dbReference type="NCBI Taxonomy" id="445975"/>
    <lineage>
        <taxon>Bacteria</taxon>
        <taxon>Bacillati</taxon>
        <taxon>Actinomycetota</taxon>
        <taxon>Coriobacteriia</taxon>
        <taxon>Coriobacteriales</taxon>
        <taxon>Coriobacteriaceae</taxon>
        <taxon>Collinsella</taxon>
    </lineage>
</organism>
<dbReference type="RefSeq" id="WP_006720273.1">
    <property type="nucleotide sequence ID" value="NZ_CP085935.1"/>
</dbReference>
<gene>
    <name evidence="1" type="ORF">COLSTE_00611</name>
</gene>
<dbReference type="HOGENOM" id="CLU_155111_1_0_11"/>
<reference evidence="1 2" key="2">
    <citation type="submission" date="2008-10" db="EMBL/GenBank/DDBJ databases">
        <authorList>
            <person name="Fulton L."/>
            <person name="Clifton S."/>
            <person name="Fulton B."/>
            <person name="Xu J."/>
            <person name="Minx P."/>
            <person name="Pepin K.H."/>
            <person name="Johnson M."/>
            <person name="Thiruvilangam P."/>
            <person name="Bhonagiri V."/>
            <person name="Nash W.E."/>
            <person name="Mardis E.R."/>
            <person name="Wilson R.K."/>
        </authorList>
    </citation>
    <scope>NUCLEOTIDE SEQUENCE [LARGE SCALE GENOMIC DNA]</scope>
    <source>
        <strain evidence="1 2">DSM 13279</strain>
    </source>
</reference>
<dbReference type="Proteomes" id="UP000003560">
    <property type="component" value="Unassembled WGS sequence"/>
</dbReference>
<dbReference type="InterPro" id="IPR035093">
    <property type="entry name" value="RelE/ParE_toxin_dom_sf"/>
</dbReference>
<name>B6G970_9ACTN</name>
<comment type="caution">
    <text evidence="1">The sequence shown here is derived from an EMBL/GenBank/DDBJ whole genome shotgun (WGS) entry which is preliminary data.</text>
</comment>
<proteinExistence type="predicted"/>
<evidence type="ECO:0000313" key="2">
    <source>
        <dbReference type="Proteomes" id="UP000003560"/>
    </source>
</evidence>
<dbReference type="PANTHER" id="PTHR40266">
    <property type="entry name" value="TOXIN HIGB-1"/>
    <property type="match status" value="1"/>
</dbReference>
<dbReference type="eggNOG" id="COG3549">
    <property type="taxonomic scope" value="Bacteria"/>
</dbReference>
<dbReference type="InterPro" id="IPR007711">
    <property type="entry name" value="HigB-1"/>
</dbReference>
<dbReference type="PANTHER" id="PTHR40266:SF2">
    <property type="entry name" value="TOXIN HIGB-1"/>
    <property type="match status" value="1"/>
</dbReference>
<dbReference type="Gene3D" id="3.30.2310.20">
    <property type="entry name" value="RelE-like"/>
    <property type="match status" value="1"/>
</dbReference>
<dbReference type="STRING" id="445975.COLSTE_00611"/>
<dbReference type="SUPFAM" id="SSF143011">
    <property type="entry name" value="RelE-like"/>
    <property type="match status" value="1"/>
</dbReference>
<accession>B6G970</accession>
<protein>
    <submittedName>
        <fullName evidence="1">Toxin-antitoxin system, toxin component, RelE family</fullName>
    </submittedName>
</protein>
<dbReference type="AlphaFoldDB" id="B6G970"/>
<dbReference type="EMBL" id="ABXJ01000031">
    <property type="protein sequence ID" value="EEA91188.1"/>
    <property type="molecule type" value="Genomic_DNA"/>
</dbReference>
<keyword evidence="2" id="KW-1185">Reference proteome</keyword>
<dbReference type="Pfam" id="PF05015">
    <property type="entry name" value="HigB-like_toxin"/>
    <property type="match status" value="1"/>
</dbReference>
<sequence length="97" mass="11497">MKMTFRDEWLEAFWEDPVSKTSSTIPSELRKTLYRKLQMLDAACAACDLRVPPGNRLEKLRGDREGQYSIRVNQQWRLCFRWAAGEAKEVELCDYHR</sequence>
<reference evidence="1 2" key="1">
    <citation type="submission" date="2008-10" db="EMBL/GenBank/DDBJ databases">
        <title>Draft genome sequence of Collinsella stercoris (DSM 13279).</title>
        <authorList>
            <person name="Sudarsanam P."/>
            <person name="Ley R."/>
            <person name="Guruge J."/>
            <person name="Turnbaugh P.J."/>
            <person name="Mahowald M."/>
            <person name="Liep D."/>
            <person name="Gordon J."/>
        </authorList>
    </citation>
    <scope>NUCLEOTIDE SEQUENCE [LARGE SCALE GENOMIC DNA]</scope>
    <source>
        <strain evidence="1 2">DSM 13279</strain>
    </source>
</reference>